<name>A0ABV8SG45_9BACL</name>
<reference evidence="2" key="1">
    <citation type="journal article" date="2019" name="Int. J. Syst. Evol. Microbiol.">
        <title>The Global Catalogue of Microorganisms (GCM) 10K type strain sequencing project: providing services to taxonomists for standard genome sequencing and annotation.</title>
        <authorList>
            <consortium name="The Broad Institute Genomics Platform"/>
            <consortium name="The Broad Institute Genome Sequencing Center for Infectious Disease"/>
            <person name="Wu L."/>
            <person name="Ma J."/>
        </authorList>
    </citation>
    <scope>NUCLEOTIDE SEQUENCE [LARGE SCALE GENOMIC DNA]</scope>
    <source>
        <strain evidence="2">CGMCC 4.1641</strain>
    </source>
</reference>
<accession>A0ABV8SG45</accession>
<protein>
    <submittedName>
        <fullName evidence="1">Uncharacterized protein</fullName>
    </submittedName>
</protein>
<evidence type="ECO:0000313" key="2">
    <source>
        <dbReference type="Proteomes" id="UP001595755"/>
    </source>
</evidence>
<organism evidence="1 2">
    <name type="scientific">Cohnella boryungensis</name>
    <dbReference type="NCBI Taxonomy" id="768479"/>
    <lineage>
        <taxon>Bacteria</taxon>
        <taxon>Bacillati</taxon>
        <taxon>Bacillota</taxon>
        <taxon>Bacilli</taxon>
        <taxon>Bacillales</taxon>
        <taxon>Paenibacillaceae</taxon>
        <taxon>Cohnella</taxon>
    </lineage>
</organism>
<gene>
    <name evidence="1" type="ORF">ACFO1S_22490</name>
</gene>
<sequence length="73" mass="7775">MRRWEREGGEGAEMVANCDDGSVERDEGAAIVAICDDGSVERDEGAAIVAKCDDGSEKGARERKWSQIATMGA</sequence>
<evidence type="ECO:0000313" key="1">
    <source>
        <dbReference type="EMBL" id="MFC4306205.1"/>
    </source>
</evidence>
<dbReference type="EMBL" id="JBHSED010000058">
    <property type="protein sequence ID" value="MFC4306205.1"/>
    <property type="molecule type" value="Genomic_DNA"/>
</dbReference>
<comment type="caution">
    <text evidence="1">The sequence shown here is derived from an EMBL/GenBank/DDBJ whole genome shotgun (WGS) entry which is preliminary data.</text>
</comment>
<proteinExistence type="predicted"/>
<dbReference type="Proteomes" id="UP001595755">
    <property type="component" value="Unassembled WGS sequence"/>
</dbReference>
<keyword evidence="2" id="KW-1185">Reference proteome</keyword>